<evidence type="ECO:0000256" key="1">
    <source>
        <dbReference type="ARBA" id="ARBA00004305"/>
    </source>
</evidence>
<keyword evidence="3" id="KW-0143">Chaperone</keyword>
<dbReference type="PANTHER" id="PTHR46749">
    <property type="entry name" value="COMPLEX III ASSEMBLY FACTOR LYRM7"/>
    <property type="match status" value="1"/>
</dbReference>
<dbReference type="CDD" id="cd20267">
    <property type="entry name" value="Complex1_LYR_LYRM7"/>
    <property type="match status" value="1"/>
</dbReference>
<evidence type="ECO:0000313" key="5">
    <source>
        <dbReference type="EMBL" id="CAB9515773.1"/>
    </source>
</evidence>
<protein>
    <recommendedName>
        <fullName evidence="7">Complex 1 LYR protein</fullName>
    </recommendedName>
</protein>
<feature type="region of interest" description="Disordered" evidence="4">
    <location>
        <begin position="117"/>
        <end position="140"/>
    </location>
</feature>
<gene>
    <name evidence="5" type="ORF">SEMRO_737_G195160.1</name>
</gene>
<dbReference type="GO" id="GO:0044183">
    <property type="term" value="F:protein folding chaperone"/>
    <property type="evidence" value="ECO:0007669"/>
    <property type="project" value="TreeGrafter"/>
</dbReference>
<dbReference type="GO" id="GO:0005759">
    <property type="term" value="C:mitochondrial matrix"/>
    <property type="evidence" value="ECO:0007669"/>
    <property type="project" value="UniProtKB-SubCell"/>
</dbReference>
<reference evidence="5" key="1">
    <citation type="submission" date="2020-06" db="EMBL/GenBank/DDBJ databases">
        <authorList>
            <consortium name="Plant Systems Biology data submission"/>
        </authorList>
    </citation>
    <scope>NUCLEOTIDE SEQUENCE</scope>
    <source>
        <strain evidence="5">D6</strain>
    </source>
</reference>
<dbReference type="GO" id="GO:0034551">
    <property type="term" value="P:mitochondrial respiratory chain complex III assembly"/>
    <property type="evidence" value="ECO:0007669"/>
    <property type="project" value="InterPro"/>
</dbReference>
<dbReference type="Proteomes" id="UP001153069">
    <property type="component" value="Unassembled WGS sequence"/>
</dbReference>
<organism evidence="5 6">
    <name type="scientific">Seminavis robusta</name>
    <dbReference type="NCBI Taxonomy" id="568900"/>
    <lineage>
        <taxon>Eukaryota</taxon>
        <taxon>Sar</taxon>
        <taxon>Stramenopiles</taxon>
        <taxon>Ochrophyta</taxon>
        <taxon>Bacillariophyta</taxon>
        <taxon>Bacillariophyceae</taxon>
        <taxon>Bacillariophycidae</taxon>
        <taxon>Naviculales</taxon>
        <taxon>Naviculaceae</taxon>
        <taxon>Seminavis</taxon>
    </lineage>
</organism>
<dbReference type="InterPro" id="IPR050435">
    <property type="entry name" value="MZM1/LYRM7"/>
</dbReference>
<evidence type="ECO:0000313" key="6">
    <source>
        <dbReference type="Proteomes" id="UP001153069"/>
    </source>
</evidence>
<dbReference type="InterPro" id="IPR045298">
    <property type="entry name" value="Complex1_LYR_LYRM7"/>
</dbReference>
<evidence type="ECO:0000256" key="3">
    <source>
        <dbReference type="ARBA" id="ARBA00023186"/>
    </source>
</evidence>
<keyword evidence="6" id="KW-1185">Reference proteome</keyword>
<evidence type="ECO:0000256" key="2">
    <source>
        <dbReference type="ARBA" id="ARBA00023128"/>
    </source>
</evidence>
<comment type="caution">
    <text evidence="5">The sequence shown here is derived from an EMBL/GenBank/DDBJ whole genome shotgun (WGS) entry which is preliminary data.</text>
</comment>
<accession>A0A9N8HMD8</accession>
<comment type="subcellular location">
    <subcellularLocation>
        <location evidence="1">Mitochondrion matrix</location>
    </subcellularLocation>
</comment>
<sequence length="140" mass="15387">MAASARSRVFSAYRRLFRARAKLFQADTEAMRESAAAIRIQFLQNKTAPTSGPHFEGLLTMADEAEDMLLTGFVQGKLNDDGHYHVAIKPEHTGDADNMATVPQLEPVTDQTVERLQNNPSGVEVEKTCSHSQTTSPSPK</sequence>
<name>A0A9N8HMD8_9STRA</name>
<proteinExistence type="predicted"/>
<dbReference type="EMBL" id="CAICTM010000736">
    <property type="protein sequence ID" value="CAB9515773.1"/>
    <property type="molecule type" value="Genomic_DNA"/>
</dbReference>
<feature type="compositionally biased region" description="Polar residues" evidence="4">
    <location>
        <begin position="130"/>
        <end position="140"/>
    </location>
</feature>
<dbReference type="AlphaFoldDB" id="A0A9N8HMD8"/>
<dbReference type="PANTHER" id="PTHR46749:SF1">
    <property type="entry name" value="COMPLEX III ASSEMBLY FACTOR LYRM7"/>
    <property type="match status" value="1"/>
</dbReference>
<evidence type="ECO:0008006" key="7">
    <source>
        <dbReference type="Google" id="ProtNLM"/>
    </source>
</evidence>
<keyword evidence="2" id="KW-0496">Mitochondrion</keyword>
<dbReference type="OrthoDB" id="529194at2759"/>
<evidence type="ECO:0000256" key="4">
    <source>
        <dbReference type="SAM" id="MobiDB-lite"/>
    </source>
</evidence>